<dbReference type="AlphaFoldDB" id="A0A4C1SKN5"/>
<reference evidence="2 3" key="1">
    <citation type="journal article" date="2019" name="Commun. Biol.">
        <title>The bagworm genome reveals a unique fibroin gene that provides high tensile strength.</title>
        <authorList>
            <person name="Kono N."/>
            <person name="Nakamura H."/>
            <person name="Ohtoshi R."/>
            <person name="Tomita M."/>
            <person name="Numata K."/>
            <person name="Arakawa K."/>
        </authorList>
    </citation>
    <scope>NUCLEOTIDE SEQUENCE [LARGE SCALE GENOMIC DNA]</scope>
</reference>
<comment type="caution">
    <text evidence="2">The sequence shown here is derived from an EMBL/GenBank/DDBJ whole genome shotgun (WGS) entry which is preliminary data.</text>
</comment>
<dbReference type="SMART" id="SM00454">
    <property type="entry name" value="SAM"/>
    <property type="match status" value="1"/>
</dbReference>
<gene>
    <name evidence="2" type="ORF">EVAR_89711_1</name>
</gene>
<dbReference type="PROSITE" id="PS50105">
    <property type="entry name" value="SAM_DOMAIN"/>
    <property type="match status" value="1"/>
</dbReference>
<name>A0A4C1SKN5_EUMVA</name>
<accession>A0A4C1SKN5</accession>
<dbReference type="InterPro" id="IPR001660">
    <property type="entry name" value="SAM"/>
</dbReference>
<protein>
    <recommendedName>
        <fullName evidence="1">SAM domain-containing protein</fullName>
    </recommendedName>
</protein>
<dbReference type="InterPro" id="IPR051566">
    <property type="entry name" value="CNKSR"/>
</dbReference>
<dbReference type="PANTHER" id="PTHR12844">
    <property type="entry name" value="CONNECTOR ENCHANCER OF KINASE SUPPRESSOR OF RAS"/>
    <property type="match status" value="1"/>
</dbReference>
<feature type="domain" description="SAM" evidence="1">
    <location>
        <begin position="9"/>
        <end position="74"/>
    </location>
</feature>
<dbReference type="Pfam" id="PF00536">
    <property type="entry name" value="SAM_1"/>
    <property type="match status" value="1"/>
</dbReference>
<dbReference type="InterPro" id="IPR013761">
    <property type="entry name" value="SAM/pointed_sf"/>
</dbReference>
<keyword evidence="3" id="KW-1185">Reference proteome</keyword>
<dbReference type="Proteomes" id="UP000299102">
    <property type="component" value="Unassembled WGS sequence"/>
</dbReference>
<evidence type="ECO:0000313" key="2">
    <source>
        <dbReference type="EMBL" id="GBP02565.1"/>
    </source>
</evidence>
<evidence type="ECO:0000313" key="3">
    <source>
        <dbReference type="Proteomes" id="UP000299102"/>
    </source>
</evidence>
<dbReference type="SUPFAM" id="SSF47769">
    <property type="entry name" value="SAM/Pointed domain"/>
    <property type="match status" value="1"/>
</dbReference>
<evidence type="ECO:0000259" key="1">
    <source>
        <dbReference type="PROSITE" id="PS50105"/>
    </source>
</evidence>
<organism evidence="2 3">
    <name type="scientific">Eumeta variegata</name>
    <name type="common">Bagworm moth</name>
    <name type="synonym">Eumeta japonica</name>
    <dbReference type="NCBI Taxonomy" id="151549"/>
    <lineage>
        <taxon>Eukaryota</taxon>
        <taxon>Metazoa</taxon>
        <taxon>Ecdysozoa</taxon>
        <taxon>Arthropoda</taxon>
        <taxon>Hexapoda</taxon>
        <taxon>Insecta</taxon>
        <taxon>Pterygota</taxon>
        <taxon>Neoptera</taxon>
        <taxon>Endopterygota</taxon>
        <taxon>Lepidoptera</taxon>
        <taxon>Glossata</taxon>
        <taxon>Ditrysia</taxon>
        <taxon>Tineoidea</taxon>
        <taxon>Psychidae</taxon>
        <taxon>Oiketicinae</taxon>
        <taxon>Eumeta</taxon>
    </lineage>
</organism>
<dbReference type="STRING" id="151549.A0A4C1SKN5"/>
<dbReference type="Gene3D" id="1.10.150.50">
    <property type="entry name" value="Transcription Factor, Ets-1"/>
    <property type="match status" value="1"/>
</dbReference>
<proteinExistence type="predicted"/>
<dbReference type="OrthoDB" id="74412at2759"/>
<dbReference type="PANTHER" id="PTHR12844:SF10">
    <property type="entry name" value="CONNECTOR ENHANCER OF KINASE SUPPRESSOR OF RAS 1"/>
    <property type="match status" value="1"/>
</dbReference>
<sequence>MANVNISSWTTGQVAEWLRGLGGAVDGYIAMLETRGLNGVRLLAMRCDDLEALGVQIIGHQELLLEAIEHLRNFVNMGLNKPTCCKKRNLRVAGARTLARPEQYQYEPHNLRSETLRAAQRECSAAITEVVSSCPFLYNELSLTPRMV</sequence>
<dbReference type="EMBL" id="BGZK01003561">
    <property type="protein sequence ID" value="GBP02565.1"/>
    <property type="molecule type" value="Genomic_DNA"/>
</dbReference>